<proteinExistence type="predicted"/>
<evidence type="ECO:0000313" key="1">
    <source>
        <dbReference type="EMBL" id="RJX37525.1"/>
    </source>
</evidence>
<evidence type="ECO:0000313" key="2">
    <source>
        <dbReference type="Proteomes" id="UP000267798"/>
    </source>
</evidence>
<comment type="caution">
    <text evidence="1">The sequence shown here is derived from an EMBL/GenBank/DDBJ whole genome shotgun (WGS) entry which is preliminary data.</text>
</comment>
<sequence>MNSIDIPRQTVTYSPFVEAVAAVWRIEQSLDEQPGPRQPVVGKAQTQQFIDQCIEPSEYCLLKNALKSWNLYRVLQFGFISGNYDNEELGPLYSLSRNPQFNNRVMGQLDIMYEQYGIRLDKIKNLYNGSLFWETSYLHKLLEGNSIQLNLIPSVFMLPAPRGQTGFLEFSDGYDMTLVFGCTGPINEDTATNYPNWNQWFRNGVWHFLARSYWTRKMDGYEPIDSGLLGDAYGLLKEANIVKVDISNFVISEYKDWYDYAIDNLVFATRLMCEKEVGGEHAYQEKRKWYYSLGRFQIDWFSQILEPALKGMRLRELCLLWIKEVAPLLKEPAGFIGPLGACENPLWSSKVKIVFSPSISHGMRRAVRVWIANFWRIKPELLDSKMLDNISEDSSHLIFAVLEDIDWLEEIKQNISISWDADGLDALLFVQKNGNQNQYWSRVTISKSEYDLLKLNQQANIYMDWAALRNEEVLSGIHIL</sequence>
<accession>A0A3A6PBH0</accession>
<gene>
    <name evidence="1" type="ORF">D3P09_21320</name>
</gene>
<name>A0A3A6PBH0_9BACL</name>
<reference evidence="1 2" key="1">
    <citation type="submission" date="2018-09" db="EMBL/GenBank/DDBJ databases">
        <title>Paenibacillus aracenensis nov. sp. isolated from a cave in southern Spain.</title>
        <authorList>
            <person name="Jurado V."/>
            <person name="Gutierrez-Patricio S."/>
            <person name="Gonzalez-Pimentel J.L."/>
            <person name="Miller A.Z."/>
            <person name="Laiz L."/>
            <person name="Saiz-Jimenez C."/>
        </authorList>
    </citation>
    <scope>NUCLEOTIDE SEQUENCE [LARGE SCALE GENOMIC DNA]</scope>
    <source>
        <strain evidence="1 2">JCM 19203</strain>
    </source>
</reference>
<protein>
    <submittedName>
        <fullName evidence="1">Uncharacterized protein</fullName>
    </submittedName>
</protein>
<dbReference type="EMBL" id="QXQB01000005">
    <property type="protein sequence ID" value="RJX37525.1"/>
    <property type="molecule type" value="Genomic_DNA"/>
</dbReference>
<keyword evidence="2" id="KW-1185">Reference proteome</keyword>
<organism evidence="1 2">
    <name type="scientific">Paenibacillus pinisoli</name>
    <dbReference type="NCBI Taxonomy" id="1276110"/>
    <lineage>
        <taxon>Bacteria</taxon>
        <taxon>Bacillati</taxon>
        <taxon>Bacillota</taxon>
        <taxon>Bacilli</taxon>
        <taxon>Bacillales</taxon>
        <taxon>Paenibacillaceae</taxon>
        <taxon>Paenibacillus</taxon>
    </lineage>
</organism>
<dbReference type="RefSeq" id="WP_120113449.1">
    <property type="nucleotide sequence ID" value="NZ_QXQB01000005.1"/>
</dbReference>
<dbReference type="AlphaFoldDB" id="A0A3A6PBH0"/>
<dbReference type="Proteomes" id="UP000267798">
    <property type="component" value="Unassembled WGS sequence"/>
</dbReference>
<dbReference type="OrthoDB" id="9768262at2"/>